<evidence type="ECO:0000313" key="5">
    <source>
        <dbReference type="Proteomes" id="UP000036987"/>
    </source>
</evidence>
<evidence type="ECO:0000256" key="1">
    <source>
        <dbReference type="PROSITE-ProRule" id="PRU00175"/>
    </source>
</evidence>
<comment type="caution">
    <text evidence="4">The sequence shown here is derived from an EMBL/GenBank/DDBJ whole genome shotgun (WGS) entry which is preliminary data.</text>
</comment>
<keyword evidence="1" id="KW-0862">Zinc</keyword>
<dbReference type="SUPFAM" id="SSF57850">
    <property type="entry name" value="RING/U-box"/>
    <property type="match status" value="1"/>
</dbReference>
<feature type="region of interest" description="Disordered" evidence="2">
    <location>
        <begin position="40"/>
        <end position="62"/>
    </location>
</feature>
<dbReference type="Pfam" id="PF13639">
    <property type="entry name" value="zf-RING_2"/>
    <property type="match status" value="1"/>
</dbReference>
<dbReference type="STRING" id="29655.A0A0K9NHA4"/>
<keyword evidence="1" id="KW-0479">Metal-binding</keyword>
<keyword evidence="1" id="KW-0863">Zinc-finger</keyword>
<dbReference type="FunFam" id="3.30.40.10:FF:000417">
    <property type="entry name" value="E3 ubiquitin ligase BIG BROTHER-related"/>
    <property type="match status" value="1"/>
</dbReference>
<reference evidence="5" key="1">
    <citation type="journal article" date="2016" name="Nature">
        <title>The genome of the seagrass Zostera marina reveals angiosperm adaptation to the sea.</title>
        <authorList>
            <person name="Olsen J.L."/>
            <person name="Rouze P."/>
            <person name="Verhelst B."/>
            <person name="Lin Y.-C."/>
            <person name="Bayer T."/>
            <person name="Collen J."/>
            <person name="Dattolo E."/>
            <person name="De Paoli E."/>
            <person name="Dittami S."/>
            <person name="Maumus F."/>
            <person name="Michel G."/>
            <person name="Kersting A."/>
            <person name="Lauritano C."/>
            <person name="Lohaus R."/>
            <person name="Toepel M."/>
            <person name="Tonon T."/>
            <person name="Vanneste K."/>
            <person name="Amirebrahimi M."/>
            <person name="Brakel J."/>
            <person name="Bostroem C."/>
            <person name="Chovatia M."/>
            <person name="Grimwood J."/>
            <person name="Jenkins J.W."/>
            <person name="Jueterbock A."/>
            <person name="Mraz A."/>
            <person name="Stam W.T."/>
            <person name="Tice H."/>
            <person name="Bornberg-Bauer E."/>
            <person name="Green P.J."/>
            <person name="Pearson G.A."/>
            <person name="Procaccini G."/>
            <person name="Duarte C.M."/>
            <person name="Schmutz J."/>
            <person name="Reusch T.B.H."/>
            <person name="Van de Peer Y."/>
        </authorList>
    </citation>
    <scope>NUCLEOTIDE SEQUENCE [LARGE SCALE GENOMIC DNA]</scope>
    <source>
        <strain evidence="5">cv. Finnish</strain>
    </source>
</reference>
<evidence type="ECO:0000256" key="2">
    <source>
        <dbReference type="SAM" id="MobiDB-lite"/>
    </source>
</evidence>
<feature type="region of interest" description="Disordered" evidence="2">
    <location>
        <begin position="123"/>
        <end position="169"/>
    </location>
</feature>
<dbReference type="GO" id="GO:0008270">
    <property type="term" value="F:zinc ion binding"/>
    <property type="evidence" value="ECO:0007669"/>
    <property type="project" value="UniProtKB-KW"/>
</dbReference>
<dbReference type="AlphaFoldDB" id="A0A0K9NHA4"/>
<dbReference type="InterPro" id="IPR013083">
    <property type="entry name" value="Znf_RING/FYVE/PHD"/>
</dbReference>
<proteinExistence type="predicted"/>
<dbReference type="Gene3D" id="3.30.40.10">
    <property type="entry name" value="Zinc/RING finger domain, C3HC4 (zinc finger)"/>
    <property type="match status" value="1"/>
</dbReference>
<feature type="compositionally biased region" description="Polar residues" evidence="2">
    <location>
        <begin position="50"/>
        <end position="62"/>
    </location>
</feature>
<dbReference type="SMART" id="SM00184">
    <property type="entry name" value="RING"/>
    <property type="match status" value="1"/>
</dbReference>
<organism evidence="4 5">
    <name type="scientific">Zostera marina</name>
    <name type="common">Eelgrass</name>
    <dbReference type="NCBI Taxonomy" id="29655"/>
    <lineage>
        <taxon>Eukaryota</taxon>
        <taxon>Viridiplantae</taxon>
        <taxon>Streptophyta</taxon>
        <taxon>Embryophyta</taxon>
        <taxon>Tracheophyta</taxon>
        <taxon>Spermatophyta</taxon>
        <taxon>Magnoliopsida</taxon>
        <taxon>Liliopsida</taxon>
        <taxon>Zosteraceae</taxon>
        <taxon>Zostera</taxon>
    </lineage>
</organism>
<feature type="domain" description="RING-type" evidence="3">
    <location>
        <begin position="269"/>
        <end position="310"/>
    </location>
</feature>
<evidence type="ECO:0000313" key="4">
    <source>
        <dbReference type="EMBL" id="KMZ56114.1"/>
    </source>
</evidence>
<dbReference type="InterPro" id="IPR001841">
    <property type="entry name" value="Znf_RING"/>
</dbReference>
<keyword evidence="5" id="KW-1185">Reference proteome</keyword>
<dbReference type="Proteomes" id="UP000036987">
    <property type="component" value="Unassembled WGS sequence"/>
</dbReference>
<dbReference type="InterPro" id="IPR043312">
    <property type="entry name" value="AtBBR-like"/>
</dbReference>
<dbReference type="EMBL" id="LFYR01002227">
    <property type="protein sequence ID" value="KMZ56114.1"/>
    <property type="molecule type" value="Genomic_DNA"/>
</dbReference>
<dbReference type="PANTHER" id="PTHR47530:SF4">
    <property type="entry name" value="E3 UBIQUITIN LIGASE BIG BROTHER-RELATED"/>
    <property type="match status" value="1"/>
</dbReference>
<accession>A0A0K9NHA4</accession>
<sequence length="319" mass="35398">MDNSSNPNPDDSLHRPKLQPDCIDQDIPHQDCVMGEEEVVEGAEVRPEQQAPSRTPFTNLSQIDSDLALARTLQDQERAYLMLSMGSGDGGGSELGSEYEFHYEDADVHNLQDGEFGILVGGESEEEEDGDDDDEDDVEDDGEEENDDDDEIDAFDAQENDVEIDPSAYNDDEAYARALQEEDERDLSIQLMTLAGINDWTAEQRQDHGSISQDTWQDVDPDDFSYEELVALGEAVGTESRGLSSDMIASLPSVSYKAQNTEDENTDQCVICRLDYEDGESLNVLPCKHTYHSECITKWLQINKVCPVCSAEVCTSAGK</sequence>
<name>A0A0K9NHA4_ZOSMR</name>
<dbReference type="OMA" id="NGEEHMA"/>
<protein>
    <submittedName>
        <fullName evidence="4">RING/U-box superfamily protein</fullName>
    </submittedName>
</protein>
<dbReference type="PROSITE" id="PS50089">
    <property type="entry name" value="ZF_RING_2"/>
    <property type="match status" value="1"/>
</dbReference>
<feature type="region of interest" description="Disordered" evidence="2">
    <location>
        <begin position="1"/>
        <end position="26"/>
    </location>
</feature>
<dbReference type="PANTHER" id="PTHR47530">
    <property type="entry name" value="E3 UBIQUITIN LIGASE BIG BROTHER-RELATED"/>
    <property type="match status" value="1"/>
</dbReference>
<evidence type="ECO:0000259" key="3">
    <source>
        <dbReference type="PROSITE" id="PS50089"/>
    </source>
</evidence>
<feature type="compositionally biased region" description="Acidic residues" evidence="2">
    <location>
        <begin position="123"/>
        <end position="164"/>
    </location>
</feature>
<dbReference type="OrthoDB" id="8062037at2759"/>
<gene>
    <name evidence="4" type="ORF">ZOSMA_99G00450</name>
</gene>